<accession>A0A8C9FGJ2</accession>
<dbReference type="Proteomes" id="UP000694428">
    <property type="component" value="Unplaced"/>
</dbReference>
<reference evidence="6" key="1">
    <citation type="submission" date="2025-08" db="UniProtKB">
        <authorList>
            <consortium name="Ensembl"/>
        </authorList>
    </citation>
    <scope>IDENTIFICATION</scope>
</reference>
<dbReference type="GO" id="GO:0005874">
    <property type="term" value="C:microtubule"/>
    <property type="evidence" value="ECO:0007669"/>
    <property type="project" value="InterPro"/>
</dbReference>
<dbReference type="Ensembl" id="ENSPSTT00000013791.1">
    <property type="protein sequence ID" value="ENSPSTP00000013155.1"/>
    <property type="gene ID" value="ENSPSTG00000009296.1"/>
</dbReference>
<dbReference type="GO" id="GO:0008017">
    <property type="term" value="F:microtubule binding"/>
    <property type="evidence" value="ECO:0007669"/>
    <property type="project" value="InterPro"/>
</dbReference>
<feature type="region of interest" description="Disordered" evidence="5">
    <location>
        <begin position="36"/>
        <end position="59"/>
    </location>
</feature>
<reference evidence="6" key="2">
    <citation type="submission" date="2025-09" db="UniProtKB">
        <authorList>
            <consortium name="Ensembl"/>
        </authorList>
    </citation>
    <scope>IDENTIFICATION</scope>
</reference>
<dbReference type="PANTHER" id="PTHR14759:SF37">
    <property type="entry name" value="MAP6 DOMAIN-CONTAINING PROTEIN 1"/>
    <property type="match status" value="1"/>
</dbReference>
<dbReference type="GO" id="GO:0000226">
    <property type="term" value="P:microtubule cytoskeleton organization"/>
    <property type="evidence" value="ECO:0007669"/>
    <property type="project" value="InterPro"/>
</dbReference>
<dbReference type="GO" id="GO:0005516">
    <property type="term" value="F:calmodulin binding"/>
    <property type="evidence" value="ECO:0007669"/>
    <property type="project" value="InterPro"/>
</dbReference>
<keyword evidence="4" id="KW-0206">Cytoskeleton</keyword>
<evidence type="ECO:0000256" key="3">
    <source>
        <dbReference type="ARBA" id="ARBA00022490"/>
    </source>
</evidence>
<evidence type="ECO:0000256" key="5">
    <source>
        <dbReference type="SAM" id="MobiDB-lite"/>
    </source>
</evidence>
<keyword evidence="7" id="KW-1185">Reference proteome</keyword>
<dbReference type="AlphaFoldDB" id="A0A8C9FGJ2"/>
<evidence type="ECO:0000256" key="4">
    <source>
        <dbReference type="ARBA" id="ARBA00023212"/>
    </source>
</evidence>
<dbReference type="GO" id="GO:0030705">
    <property type="term" value="P:cytoskeleton-dependent intracellular transport"/>
    <property type="evidence" value="ECO:0007669"/>
    <property type="project" value="TreeGrafter"/>
</dbReference>
<dbReference type="InterPro" id="IPR007882">
    <property type="entry name" value="MAP6"/>
</dbReference>
<protein>
    <recommendedName>
        <fullName evidence="8">MAP6 domain-containing protein 1</fullName>
    </recommendedName>
</protein>
<dbReference type="GO" id="GO:0005798">
    <property type="term" value="C:Golgi-associated vesicle"/>
    <property type="evidence" value="ECO:0007669"/>
    <property type="project" value="TreeGrafter"/>
</dbReference>
<sequence>MAWPCISRVCCLARFWSQLDRSDLAVPLTIRNYSDIEEQEDAPAPPPPPRPPAAAPRPRPDSLTLGLLDFPSCFKPMALLVRLALLISCLQDSRALAHVRCIPGGMENTEQLNDNKQINSFFPMASSFLAGWCCQNPQQPAGLSCFMGRCLQSWAECAAMTAPVSNPLGSNADMEHLAVLHT</sequence>
<evidence type="ECO:0000313" key="6">
    <source>
        <dbReference type="Ensembl" id="ENSPSTP00000013155.1"/>
    </source>
</evidence>
<dbReference type="PANTHER" id="PTHR14759">
    <property type="entry name" value="STOP PROTEIN"/>
    <property type="match status" value="1"/>
</dbReference>
<evidence type="ECO:0000313" key="7">
    <source>
        <dbReference type="Proteomes" id="UP000694428"/>
    </source>
</evidence>
<evidence type="ECO:0000256" key="1">
    <source>
        <dbReference type="ARBA" id="ARBA00004245"/>
    </source>
</evidence>
<dbReference type="GO" id="GO:0070507">
    <property type="term" value="P:regulation of microtubule cytoskeleton organization"/>
    <property type="evidence" value="ECO:0007669"/>
    <property type="project" value="TreeGrafter"/>
</dbReference>
<comment type="subcellular location">
    <subcellularLocation>
        <location evidence="1">Cytoplasm</location>
        <location evidence="1">Cytoskeleton</location>
    </subcellularLocation>
</comment>
<proteinExistence type="inferred from homology"/>
<evidence type="ECO:0008006" key="8">
    <source>
        <dbReference type="Google" id="ProtNLM"/>
    </source>
</evidence>
<comment type="similarity">
    <text evidence="2">Belongs to the STOP family.</text>
</comment>
<keyword evidence="3" id="KW-0963">Cytoplasm</keyword>
<name>A0A8C9FGJ2_PAVCR</name>
<feature type="compositionally biased region" description="Pro residues" evidence="5">
    <location>
        <begin position="43"/>
        <end position="57"/>
    </location>
</feature>
<evidence type="ECO:0000256" key="2">
    <source>
        <dbReference type="ARBA" id="ARBA00005728"/>
    </source>
</evidence>
<dbReference type="GO" id="GO:0005801">
    <property type="term" value="C:cis-Golgi network"/>
    <property type="evidence" value="ECO:0007669"/>
    <property type="project" value="TreeGrafter"/>
</dbReference>
<organism evidence="6 7">
    <name type="scientific">Pavo cristatus</name>
    <name type="common">Indian peafowl</name>
    <name type="synonym">Blue peafowl</name>
    <dbReference type="NCBI Taxonomy" id="9049"/>
    <lineage>
        <taxon>Eukaryota</taxon>
        <taxon>Metazoa</taxon>
        <taxon>Chordata</taxon>
        <taxon>Craniata</taxon>
        <taxon>Vertebrata</taxon>
        <taxon>Euteleostomi</taxon>
        <taxon>Archelosauria</taxon>
        <taxon>Archosauria</taxon>
        <taxon>Dinosauria</taxon>
        <taxon>Saurischia</taxon>
        <taxon>Theropoda</taxon>
        <taxon>Coelurosauria</taxon>
        <taxon>Aves</taxon>
        <taxon>Neognathae</taxon>
        <taxon>Galloanserae</taxon>
        <taxon>Galliformes</taxon>
        <taxon>Phasianidae</taxon>
        <taxon>Phasianinae</taxon>
        <taxon>Pavo</taxon>
    </lineage>
</organism>